<proteinExistence type="predicted"/>
<evidence type="ECO:0000313" key="2">
    <source>
        <dbReference type="EMBL" id="MEE3927988.1"/>
    </source>
</evidence>
<reference evidence="2" key="1">
    <citation type="submission" date="2024-01" db="EMBL/GenBank/DDBJ databases">
        <title>Genome sequence of Mycoplasma ciconiae type strain DSM 25251.</title>
        <authorList>
            <person name="Spergser J."/>
        </authorList>
    </citation>
    <scope>NUCLEOTIDE SEQUENCE [LARGE SCALE GENOMIC DNA]</scope>
    <source>
        <strain evidence="2">DSM 25251</strain>
    </source>
</reference>
<comment type="caution">
    <text evidence="2">The sequence shown here is derived from an EMBL/GenBank/DDBJ whole genome shotgun (WGS) entry which is preliminary data.</text>
</comment>
<name>A0ABU7MLC4_9BACT</name>
<gene>
    <name evidence="2" type="ORF">V2E24_00140</name>
</gene>
<dbReference type="RefSeq" id="WP_330500403.1">
    <property type="nucleotide sequence ID" value="NZ_JAZDWZ010000001.1"/>
</dbReference>
<dbReference type="NCBIfam" id="NF045977">
    <property type="entry name" value="MAG0770_fam_LP"/>
    <property type="match status" value="1"/>
</dbReference>
<evidence type="ECO:0000256" key="1">
    <source>
        <dbReference type="SAM" id="SignalP"/>
    </source>
</evidence>
<keyword evidence="1" id="KW-0732">Signal</keyword>
<dbReference type="Proteomes" id="UP001344817">
    <property type="component" value="Unassembled WGS sequence"/>
</dbReference>
<dbReference type="EMBL" id="JAZDWZ010000001">
    <property type="protein sequence ID" value="MEE3927988.1"/>
    <property type="molecule type" value="Genomic_DNA"/>
</dbReference>
<sequence>MLKNKTKFKKILFCLITVSSMPIFLSSCSSTFDKKVQTQQDLLIKNVRNINSQLSQKWDEFSNFISNKNKSTPSQNIEFYYLKIAQQAQEVAKKFNDLSKFLSTQKYGSEFVFVNNWKNLITDNKDENSLFQIMDKFNYINSDLMKLVKDKEDLKDSYYKSLIDEIKLFLDIEDGRYFINNKEQIIKMILEIKNFEQPNSQTLDQYSKNWFNKRIENVNYDLIKAFVENSSDFEQKATFHSHAIGNIFREWVYVVVEKQNPDSSVNGLDNLEKFINDVEANKDQNNLFIYQADLKQNFDNLKEAVQQLKAAILEISKGFNGHFPISKILEFFIDQNDQNQYTSGYFGVLNSLLFDLYNQLKK</sequence>
<feature type="signal peptide" evidence="1">
    <location>
        <begin position="1"/>
        <end position="25"/>
    </location>
</feature>
<accession>A0ABU7MLC4</accession>
<keyword evidence="3" id="KW-1185">Reference proteome</keyword>
<organism evidence="2 3">
    <name type="scientific">Mycoplasmopsis ciconiae</name>
    <dbReference type="NCBI Taxonomy" id="561067"/>
    <lineage>
        <taxon>Bacteria</taxon>
        <taxon>Bacillati</taxon>
        <taxon>Mycoplasmatota</taxon>
        <taxon>Mycoplasmoidales</taxon>
        <taxon>Metamycoplasmataceae</taxon>
        <taxon>Mycoplasmopsis</taxon>
    </lineage>
</organism>
<protein>
    <recommendedName>
        <fullName evidence="4">Lipoprotein</fullName>
    </recommendedName>
</protein>
<dbReference type="PROSITE" id="PS51257">
    <property type="entry name" value="PROKAR_LIPOPROTEIN"/>
    <property type="match status" value="1"/>
</dbReference>
<feature type="chain" id="PRO_5045609138" description="Lipoprotein" evidence="1">
    <location>
        <begin position="26"/>
        <end position="362"/>
    </location>
</feature>
<evidence type="ECO:0008006" key="4">
    <source>
        <dbReference type="Google" id="ProtNLM"/>
    </source>
</evidence>
<evidence type="ECO:0000313" key="3">
    <source>
        <dbReference type="Proteomes" id="UP001344817"/>
    </source>
</evidence>